<feature type="compositionally biased region" description="Low complexity" evidence="8">
    <location>
        <begin position="49"/>
        <end position="64"/>
    </location>
</feature>
<evidence type="ECO:0000256" key="8">
    <source>
        <dbReference type="SAM" id="MobiDB-lite"/>
    </source>
</evidence>
<evidence type="ECO:0000256" key="3">
    <source>
        <dbReference type="ARBA" id="ARBA00022980"/>
    </source>
</evidence>
<evidence type="ECO:0000313" key="10">
    <source>
        <dbReference type="Proteomes" id="UP001337655"/>
    </source>
</evidence>
<evidence type="ECO:0000256" key="4">
    <source>
        <dbReference type="ARBA" id="ARBA00023128"/>
    </source>
</evidence>
<dbReference type="InterPro" id="IPR013870">
    <property type="entry name" value="Ribosomal_mL54"/>
</dbReference>
<accession>A0AAV9PMX0</accession>
<gene>
    <name evidence="9" type="ORF">LTR77_001196</name>
</gene>
<evidence type="ECO:0000256" key="2">
    <source>
        <dbReference type="ARBA" id="ARBA00022946"/>
    </source>
</evidence>
<comment type="caution">
    <text evidence="9">The sequence shown here is derived from an EMBL/GenBank/DDBJ whole genome shotgun (WGS) entry which is preliminary data.</text>
</comment>
<evidence type="ECO:0000313" key="9">
    <source>
        <dbReference type="EMBL" id="KAK5174116.1"/>
    </source>
</evidence>
<keyword evidence="5" id="KW-0687">Ribonucleoprotein</keyword>
<dbReference type="Proteomes" id="UP001337655">
    <property type="component" value="Unassembled WGS sequence"/>
</dbReference>
<evidence type="ECO:0000256" key="1">
    <source>
        <dbReference type="ARBA" id="ARBA00004173"/>
    </source>
</evidence>
<dbReference type="PANTHER" id="PTHR28595">
    <property type="entry name" value="39S RIBOSOMAL PROTEIN L54, MITOCHONDRIAL"/>
    <property type="match status" value="1"/>
</dbReference>
<feature type="compositionally biased region" description="Polar residues" evidence="8">
    <location>
        <begin position="79"/>
        <end position="90"/>
    </location>
</feature>
<feature type="region of interest" description="Disordered" evidence="8">
    <location>
        <begin position="14"/>
        <end position="90"/>
    </location>
</feature>
<evidence type="ECO:0000256" key="5">
    <source>
        <dbReference type="ARBA" id="ARBA00023274"/>
    </source>
</evidence>
<keyword evidence="4" id="KW-0496">Mitochondrion</keyword>
<dbReference type="AlphaFoldDB" id="A0AAV9PMX0"/>
<dbReference type="RefSeq" id="XP_064662785.1">
    <property type="nucleotide sequence ID" value="XM_064798458.1"/>
</dbReference>
<evidence type="ECO:0000256" key="6">
    <source>
        <dbReference type="ARBA" id="ARBA00033752"/>
    </source>
</evidence>
<dbReference type="GeneID" id="89922544"/>
<dbReference type="EMBL" id="JAVRRT010000002">
    <property type="protein sequence ID" value="KAK5174116.1"/>
    <property type="molecule type" value="Genomic_DNA"/>
</dbReference>
<sequence>MICRRCLSRLAHRAQSTVSSRSYTTTTPRLAEPVTSQTTTASNPRPNGAPAATSTSAAQPFSTPETPATDRHVNLPIEPNQSKQPAAVQSSVPAGTVLKGLNFMKNKQDPIAMEDHEYPAWLWGALAESKEKSAKDDLEGDLFAKSKKQRRRAAKALRRQQLLNPDMMEPKVPLYEQSIDLPAGDGSLEGNKSALDARGELTHAMRQQRRAKIKEGNFLKAMG</sequence>
<name>A0AAV9PMX0_9PEZI</name>
<feature type="compositionally biased region" description="Low complexity" evidence="8">
    <location>
        <begin position="16"/>
        <end position="27"/>
    </location>
</feature>
<protein>
    <recommendedName>
        <fullName evidence="7">Large ribosomal subunit protein mL54</fullName>
    </recommendedName>
</protein>
<organism evidence="9 10">
    <name type="scientific">Saxophila tyrrhenica</name>
    <dbReference type="NCBI Taxonomy" id="1690608"/>
    <lineage>
        <taxon>Eukaryota</taxon>
        <taxon>Fungi</taxon>
        <taxon>Dikarya</taxon>
        <taxon>Ascomycota</taxon>
        <taxon>Pezizomycotina</taxon>
        <taxon>Dothideomycetes</taxon>
        <taxon>Dothideomycetidae</taxon>
        <taxon>Mycosphaerellales</taxon>
        <taxon>Extremaceae</taxon>
        <taxon>Saxophila</taxon>
    </lineage>
</organism>
<dbReference type="Pfam" id="PF08561">
    <property type="entry name" value="Ribosomal_L37"/>
    <property type="match status" value="1"/>
</dbReference>
<keyword evidence="2" id="KW-0809">Transit peptide</keyword>
<dbReference type="GO" id="GO:0005762">
    <property type="term" value="C:mitochondrial large ribosomal subunit"/>
    <property type="evidence" value="ECO:0007669"/>
    <property type="project" value="TreeGrafter"/>
</dbReference>
<reference evidence="9 10" key="1">
    <citation type="submission" date="2023-08" db="EMBL/GenBank/DDBJ databases">
        <title>Black Yeasts Isolated from many extreme environments.</title>
        <authorList>
            <person name="Coleine C."/>
            <person name="Stajich J.E."/>
            <person name="Selbmann L."/>
        </authorList>
    </citation>
    <scope>NUCLEOTIDE SEQUENCE [LARGE SCALE GENOMIC DNA]</scope>
    <source>
        <strain evidence="9 10">CCFEE 5935</strain>
    </source>
</reference>
<comment type="subcellular location">
    <subcellularLocation>
        <location evidence="1">Mitochondrion</location>
    </subcellularLocation>
</comment>
<dbReference type="GO" id="GO:0003735">
    <property type="term" value="F:structural constituent of ribosome"/>
    <property type="evidence" value="ECO:0007669"/>
    <property type="project" value="TreeGrafter"/>
</dbReference>
<proteinExistence type="inferred from homology"/>
<dbReference type="PANTHER" id="PTHR28595:SF1">
    <property type="entry name" value="LARGE RIBOSOMAL SUBUNIT PROTEIN ML54"/>
    <property type="match status" value="1"/>
</dbReference>
<keyword evidence="10" id="KW-1185">Reference proteome</keyword>
<evidence type="ECO:0000256" key="7">
    <source>
        <dbReference type="ARBA" id="ARBA00035179"/>
    </source>
</evidence>
<keyword evidence="3" id="KW-0689">Ribosomal protein</keyword>
<feature type="compositionally biased region" description="Polar residues" evidence="8">
    <location>
        <begin position="34"/>
        <end position="45"/>
    </location>
</feature>
<comment type="similarity">
    <text evidence="6">Belongs to the mitochondrion-specific ribosomal protein mL54 family.</text>
</comment>